<accession>A0A517MYF0</accession>
<dbReference type="Gene3D" id="3.30.70.1290">
    <property type="entry name" value="Transposase IS200-like"/>
    <property type="match status" value="1"/>
</dbReference>
<dbReference type="InterPro" id="IPR002686">
    <property type="entry name" value="Transposase_17"/>
</dbReference>
<dbReference type="GO" id="GO:0003677">
    <property type="term" value="F:DNA binding"/>
    <property type="evidence" value="ECO:0007669"/>
    <property type="project" value="InterPro"/>
</dbReference>
<dbReference type="AlphaFoldDB" id="A0A517MYF0"/>
<dbReference type="RefSeq" id="WP_218931998.1">
    <property type="nucleotide sequence ID" value="NZ_CP036263.1"/>
</dbReference>
<dbReference type="KEGG" id="amob:HG15A2_32170"/>
<sequence>MPSTHQQLLYHIVFSTKNRKPYLQNEQFRTDLFAYMAGITKNLDGFALEIGGWVDHVHLLVRIPAKVAVSDFVGRLKANSSKHVNETSDSLHKFGWQEGFGAFTVSVSQKDAVAEYIKTQAEHHSRESFQEEYVRLLKCHGVDYDARYVFD</sequence>
<dbReference type="SMART" id="SM01321">
    <property type="entry name" value="Y1_Tnp"/>
    <property type="match status" value="1"/>
</dbReference>
<dbReference type="Pfam" id="PF01797">
    <property type="entry name" value="Y1_Tnp"/>
    <property type="match status" value="1"/>
</dbReference>
<evidence type="ECO:0000313" key="3">
    <source>
        <dbReference type="Proteomes" id="UP000319852"/>
    </source>
</evidence>
<name>A0A517MYF0_9BACT</name>
<feature type="domain" description="Transposase IS200-like" evidence="1">
    <location>
        <begin position="5"/>
        <end position="120"/>
    </location>
</feature>
<gene>
    <name evidence="2" type="ORF">HG15A2_32170</name>
</gene>
<dbReference type="PANTHER" id="PTHR33360:SF2">
    <property type="entry name" value="TRANSPOSASE FOR INSERTION SEQUENCE ELEMENT IS200"/>
    <property type="match status" value="1"/>
</dbReference>
<dbReference type="PANTHER" id="PTHR33360">
    <property type="entry name" value="TRANSPOSASE FOR INSERTION SEQUENCE ELEMENT IS200"/>
    <property type="match status" value="1"/>
</dbReference>
<dbReference type="Proteomes" id="UP000319852">
    <property type="component" value="Chromosome"/>
</dbReference>
<keyword evidence="3" id="KW-1185">Reference proteome</keyword>
<dbReference type="NCBIfam" id="NF033573">
    <property type="entry name" value="transpos_IS200"/>
    <property type="match status" value="1"/>
</dbReference>
<protein>
    <submittedName>
        <fullName evidence="2">Transposase IS200 like protein</fullName>
    </submittedName>
</protein>
<evidence type="ECO:0000259" key="1">
    <source>
        <dbReference type="SMART" id="SM01321"/>
    </source>
</evidence>
<dbReference type="GO" id="GO:0004803">
    <property type="term" value="F:transposase activity"/>
    <property type="evidence" value="ECO:0007669"/>
    <property type="project" value="InterPro"/>
</dbReference>
<evidence type="ECO:0000313" key="2">
    <source>
        <dbReference type="EMBL" id="QDS99886.1"/>
    </source>
</evidence>
<reference evidence="2 3" key="1">
    <citation type="submission" date="2019-02" db="EMBL/GenBank/DDBJ databases">
        <title>Deep-cultivation of Planctomycetes and their phenomic and genomic characterization uncovers novel biology.</title>
        <authorList>
            <person name="Wiegand S."/>
            <person name="Jogler M."/>
            <person name="Boedeker C."/>
            <person name="Pinto D."/>
            <person name="Vollmers J."/>
            <person name="Rivas-Marin E."/>
            <person name="Kohn T."/>
            <person name="Peeters S.H."/>
            <person name="Heuer A."/>
            <person name="Rast P."/>
            <person name="Oberbeckmann S."/>
            <person name="Bunk B."/>
            <person name="Jeske O."/>
            <person name="Meyerdierks A."/>
            <person name="Storesund J.E."/>
            <person name="Kallscheuer N."/>
            <person name="Luecker S."/>
            <person name="Lage O.M."/>
            <person name="Pohl T."/>
            <person name="Merkel B.J."/>
            <person name="Hornburger P."/>
            <person name="Mueller R.-W."/>
            <person name="Bruemmer F."/>
            <person name="Labrenz M."/>
            <person name="Spormann A.M."/>
            <person name="Op den Camp H."/>
            <person name="Overmann J."/>
            <person name="Amann R."/>
            <person name="Jetten M.S.M."/>
            <person name="Mascher T."/>
            <person name="Medema M.H."/>
            <person name="Devos D.P."/>
            <person name="Kaster A.-K."/>
            <person name="Ovreas L."/>
            <person name="Rohde M."/>
            <person name="Galperin M.Y."/>
            <person name="Jogler C."/>
        </authorList>
    </citation>
    <scope>NUCLEOTIDE SEQUENCE [LARGE SCALE GENOMIC DNA]</scope>
    <source>
        <strain evidence="2 3">HG15A2</strain>
    </source>
</reference>
<dbReference type="GO" id="GO:0006313">
    <property type="term" value="P:DNA transposition"/>
    <property type="evidence" value="ECO:0007669"/>
    <property type="project" value="InterPro"/>
</dbReference>
<dbReference type="EMBL" id="CP036263">
    <property type="protein sequence ID" value="QDS99886.1"/>
    <property type="molecule type" value="Genomic_DNA"/>
</dbReference>
<proteinExistence type="predicted"/>
<organism evidence="2 3">
    <name type="scientific">Adhaeretor mobilis</name>
    <dbReference type="NCBI Taxonomy" id="1930276"/>
    <lineage>
        <taxon>Bacteria</taxon>
        <taxon>Pseudomonadati</taxon>
        <taxon>Planctomycetota</taxon>
        <taxon>Planctomycetia</taxon>
        <taxon>Pirellulales</taxon>
        <taxon>Lacipirellulaceae</taxon>
        <taxon>Adhaeretor</taxon>
    </lineage>
</organism>
<dbReference type="InterPro" id="IPR036515">
    <property type="entry name" value="Transposase_17_sf"/>
</dbReference>
<dbReference type="SUPFAM" id="SSF143422">
    <property type="entry name" value="Transposase IS200-like"/>
    <property type="match status" value="1"/>
</dbReference>